<dbReference type="GO" id="GO:0016491">
    <property type="term" value="F:oxidoreductase activity"/>
    <property type="evidence" value="ECO:0007669"/>
    <property type="project" value="UniProtKB-KW"/>
</dbReference>
<evidence type="ECO:0000313" key="6">
    <source>
        <dbReference type="EMBL" id="GFE82874.1"/>
    </source>
</evidence>
<dbReference type="SUPFAM" id="SSF56425">
    <property type="entry name" value="Succinate dehydrogenase/fumarate reductase flavoprotein, catalytic domain"/>
    <property type="match status" value="1"/>
</dbReference>
<dbReference type="Gene3D" id="3.50.50.60">
    <property type="entry name" value="FAD/NAD(P)-binding domain"/>
    <property type="match status" value="1"/>
</dbReference>
<keyword evidence="3" id="KW-0274">FAD</keyword>
<feature type="domain" description="FAD-dependent oxidoreductase 2 FAD-binding" evidence="5">
    <location>
        <begin position="15"/>
        <end position="479"/>
    </location>
</feature>
<keyword evidence="2" id="KW-0285">Flavoprotein</keyword>
<dbReference type="InterPro" id="IPR003953">
    <property type="entry name" value="FAD-dep_OxRdtase_2_FAD-bd"/>
</dbReference>
<gene>
    <name evidence="6" type="ORF">GCM10011487_48740</name>
</gene>
<dbReference type="PANTHER" id="PTHR43400">
    <property type="entry name" value="FUMARATE REDUCTASE"/>
    <property type="match status" value="1"/>
</dbReference>
<proteinExistence type="predicted"/>
<evidence type="ECO:0000256" key="1">
    <source>
        <dbReference type="ARBA" id="ARBA00001974"/>
    </source>
</evidence>
<comment type="caution">
    <text evidence="6">The sequence shown here is derived from an EMBL/GenBank/DDBJ whole genome shotgun (WGS) entry which is preliminary data.</text>
</comment>
<comment type="cofactor">
    <cofactor evidence="1">
        <name>FAD</name>
        <dbReference type="ChEBI" id="CHEBI:57692"/>
    </cofactor>
</comment>
<dbReference type="GO" id="GO:0008202">
    <property type="term" value="P:steroid metabolic process"/>
    <property type="evidence" value="ECO:0007669"/>
    <property type="project" value="UniProtKB-ARBA"/>
</dbReference>
<sequence length="502" mass="55351">MASLASVREWHDETDVLVCGFGMAGSAAAIEAHDSDPTADVLLIEKMPEPLAGGNARVSGQSLLISKDVEALKSYQRAMSAANPIPEDMLDAWAQRMVALEPYIEARAKEVGAQYIHGVGWSERAAVLEYPEFGAASAVAHTATILPAPSGVWLAFKANVEKRKRIRRSFQTALVDLIQDPDTLEIFGAVVSQDGVRKNIKARRGVVMCTGGFENNLEMQRNYFGLSEAYPLGTPGNTGDGIKILQKAGADLWHLRNQGQSGGVWPGFRYPQHPTVFLRQLFWQSFSWIDVGADSRRFIDETYEWQITHYKQKVQGQWIDTPHQRVMPMHMIFDETTRQYNCLVTSVMTWNTVVEKYSWSDDNAAEVANGWIVKADSIEELARKTGRDPAVLADTVKRYNAGCARGEDEEFGRNPATLQPIAKPPFYAIAMVPAIVCTGGGARRNIESEVLDHCGKAIPRLYEAGELGSMFSNLYQNGSYLTEAMISGRAAGRNAAGLRAWG</sequence>
<evidence type="ECO:0000256" key="3">
    <source>
        <dbReference type="ARBA" id="ARBA00022827"/>
    </source>
</evidence>
<keyword evidence="7" id="KW-1185">Reference proteome</keyword>
<dbReference type="InterPro" id="IPR027477">
    <property type="entry name" value="Succ_DH/fumarate_Rdtase_cat_sf"/>
</dbReference>
<dbReference type="Gene3D" id="3.90.700.10">
    <property type="entry name" value="Succinate dehydrogenase/fumarate reductase flavoprotein, catalytic domain"/>
    <property type="match status" value="1"/>
</dbReference>
<dbReference type="EMBL" id="BLJN01000005">
    <property type="protein sequence ID" value="GFE82874.1"/>
    <property type="molecule type" value="Genomic_DNA"/>
</dbReference>
<protein>
    <submittedName>
        <fullName evidence="6">FAD-binding dehydrogenase</fullName>
    </submittedName>
</protein>
<evidence type="ECO:0000256" key="2">
    <source>
        <dbReference type="ARBA" id="ARBA00022630"/>
    </source>
</evidence>
<dbReference type="InterPro" id="IPR036188">
    <property type="entry name" value="FAD/NAD-bd_sf"/>
</dbReference>
<dbReference type="AlphaFoldDB" id="A0A829YHW0"/>
<dbReference type="Pfam" id="PF00890">
    <property type="entry name" value="FAD_binding_2"/>
    <property type="match status" value="1"/>
</dbReference>
<reference evidence="7" key="1">
    <citation type="submission" date="2020-01" db="EMBL/GenBank/DDBJ databases">
        <title>'Steroidobacter agaridevorans' sp. nov., agar-degrading bacteria isolated from rhizosphere soils.</title>
        <authorList>
            <person name="Ikenaga M."/>
            <person name="Kataoka M."/>
            <person name="Murouchi A."/>
            <person name="Katsuragi S."/>
            <person name="Sakai M."/>
        </authorList>
    </citation>
    <scope>NUCLEOTIDE SEQUENCE [LARGE SCALE GENOMIC DNA]</scope>
    <source>
        <strain evidence="7">YU21-B</strain>
    </source>
</reference>
<accession>A0A829YHW0</accession>
<organism evidence="6 7">
    <name type="scientific">Steroidobacter agaridevorans</name>
    <dbReference type="NCBI Taxonomy" id="2695856"/>
    <lineage>
        <taxon>Bacteria</taxon>
        <taxon>Pseudomonadati</taxon>
        <taxon>Pseudomonadota</taxon>
        <taxon>Gammaproteobacteria</taxon>
        <taxon>Steroidobacterales</taxon>
        <taxon>Steroidobacteraceae</taxon>
        <taxon>Steroidobacter</taxon>
    </lineage>
</organism>
<dbReference type="RefSeq" id="WP_161814511.1">
    <property type="nucleotide sequence ID" value="NZ_BLJN01000005.1"/>
</dbReference>
<evidence type="ECO:0000313" key="7">
    <source>
        <dbReference type="Proteomes" id="UP000445000"/>
    </source>
</evidence>
<dbReference type="SUPFAM" id="SSF51905">
    <property type="entry name" value="FAD/NAD(P)-binding domain"/>
    <property type="match status" value="1"/>
</dbReference>
<evidence type="ECO:0000259" key="5">
    <source>
        <dbReference type="Pfam" id="PF00890"/>
    </source>
</evidence>
<keyword evidence="4" id="KW-0560">Oxidoreductase</keyword>
<dbReference type="InterPro" id="IPR050315">
    <property type="entry name" value="FAD-oxidoreductase_2"/>
</dbReference>
<dbReference type="PANTHER" id="PTHR43400:SF10">
    <property type="entry name" value="3-OXOSTEROID 1-DEHYDROGENASE"/>
    <property type="match status" value="1"/>
</dbReference>
<dbReference type="Proteomes" id="UP000445000">
    <property type="component" value="Unassembled WGS sequence"/>
</dbReference>
<evidence type="ECO:0000256" key="4">
    <source>
        <dbReference type="ARBA" id="ARBA00023002"/>
    </source>
</evidence>
<name>A0A829YHW0_9GAMM</name>